<evidence type="ECO:0000256" key="5">
    <source>
        <dbReference type="SAM" id="SignalP"/>
    </source>
</evidence>
<dbReference type="Gene3D" id="2.40.10.10">
    <property type="entry name" value="Trypsin-like serine proteases"/>
    <property type="match status" value="1"/>
</dbReference>
<dbReference type="EMBL" id="CAACVG010002468">
    <property type="protein sequence ID" value="VEN36500.1"/>
    <property type="molecule type" value="Genomic_DNA"/>
</dbReference>
<dbReference type="InterPro" id="IPR009003">
    <property type="entry name" value="Peptidase_S1_PA"/>
</dbReference>
<keyword evidence="5" id="KW-0732">Signal</keyword>
<dbReference type="PANTHER" id="PTHR24276">
    <property type="entry name" value="POLYSERASE-RELATED"/>
    <property type="match status" value="1"/>
</dbReference>
<evidence type="ECO:0000313" key="7">
    <source>
        <dbReference type="EMBL" id="VEN36500.1"/>
    </source>
</evidence>
<protein>
    <recommendedName>
        <fullName evidence="6">Peptidase S1 domain-containing protein</fullName>
    </recommendedName>
</protein>
<dbReference type="PROSITE" id="PS50240">
    <property type="entry name" value="TRYPSIN_DOM"/>
    <property type="match status" value="1"/>
</dbReference>
<dbReference type="InterPro" id="IPR001254">
    <property type="entry name" value="Trypsin_dom"/>
</dbReference>
<dbReference type="SUPFAM" id="SSF50494">
    <property type="entry name" value="Trypsin-like serine proteases"/>
    <property type="match status" value="1"/>
</dbReference>
<feature type="signal peptide" evidence="5">
    <location>
        <begin position="1"/>
        <end position="15"/>
    </location>
</feature>
<keyword evidence="3" id="KW-0720">Serine protease</keyword>
<evidence type="ECO:0000256" key="2">
    <source>
        <dbReference type="ARBA" id="ARBA00022801"/>
    </source>
</evidence>
<keyword evidence="1" id="KW-0645">Protease</keyword>
<keyword evidence="4" id="KW-1015">Disulfide bond</keyword>
<evidence type="ECO:0000256" key="1">
    <source>
        <dbReference type="ARBA" id="ARBA00022670"/>
    </source>
</evidence>
<evidence type="ECO:0000256" key="3">
    <source>
        <dbReference type="ARBA" id="ARBA00022825"/>
    </source>
</evidence>
<dbReference type="Pfam" id="PF00089">
    <property type="entry name" value="Trypsin"/>
    <property type="match status" value="1"/>
</dbReference>
<dbReference type="InterPro" id="IPR043504">
    <property type="entry name" value="Peptidase_S1_PA_chymotrypsin"/>
</dbReference>
<evidence type="ECO:0000313" key="8">
    <source>
        <dbReference type="Proteomes" id="UP000410492"/>
    </source>
</evidence>
<keyword evidence="8" id="KW-1185">Reference proteome</keyword>
<dbReference type="SMART" id="SM00020">
    <property type="entry name" value="Tryp_SPc"/>
    <property type="match status" value="1"/>
</dbReference>
<name>A0A653BMA6_CALMS</name>
<dbReference type="AlphaFoldDB" id="A0A653BMA6"/>
<organism evidence="7 8">
    <name type="scientific">Callosobruchus maculatus</name>
    <name type="common">Southern cowpea weevil</name>
    <name type="synonym">Pulse bruchid</name>
    <dbReference type="NCBI Taxonomy" id="64391"/>
    <lineage>
        <taxon>Eukaryota</taxon>
        <taxon>Metazoa</taxon>
        <taxon>Ecdysozoa</taxon>
        <taxon>Arthropoda</taxon>
        <taxon>Hexapoda</taxon>
        <taxon>Insecta</taxon>
        <taxon>Pterygota</taxon>
        <taxon>Neoptera</taxon>
        <taxon>Endopterygota</taxon>
        <taxon>Coleoptera</taxon>
        <taxon>Polyphaga</taxon>
        <taxon>Cucujiformia</taxon>
        <taxon>Chrysomeloidea</taxon>
        <taxon>Chrysomelidae</taxon>
        <taxon>Bruchinae</taxon>
        <taxon>Bruchini</taxon>
        <taxon>Callosobruchus</taxon>
    </lineage>
</organism>
<feature type="chain" id="PRO_5025046257" description="Peptidase S1 domain-containing protein" evidence="5">
    <location>
        <begin position="16"/>
        <end position="283"/>
    </location>
</feature>
<dbReference type="Proteomes" id="UP000410492">
    <property type="component" value="Unassembled WGS sequence"/>
</dbReference>
<dbReference type="GO" id="GO:0004252">
    <property type="term" value="F:serine-type endopeptidase activity"/>
    <property type="evidence" value="ECO:0007669"/>
    <property type="project" value="InterPro"/>
</dbReference>
<evidence type="ECO:0000256" key="4">
    <source>
        <dbReference type="ARBA" id="ARBA00023157"/>
    </source>
</evidence>
<dbReference type="GO" id="GO:0006508">
    <property type="term" value="P:proteolysis"/>
    <property type="evidence" value="ECO:0007669"/>
    <property type="project" value="UniProtKB-KW"/>
</dbReference>
<gene>
    <name evidence="7" type="ORF">CALMAC_LOCUS2096</name>
</gene>
<dbReference type="OrthoDB" id="10059102at2759"/>
<dbReference type="PANTHER" id="PTHR24276:SF96">
    <property type="entry name" value="PEPTIDASE S1 DOMAIN-CONTAINING PROTEIN"/>
    <property type="match status" value="1"/>
</dbReference>
<accession>A0A653BMA6</accession>
<feature type="domain" description="Peptidase S1" evidence="6">
    <location>
        <begin position="33"/>
        <end position="257"/>
    </location>
</feature>
<proteinExistence type="predicted"/>
<dbReference type="InterPro" id="IPR050430">
    <property type="entry name" value="Peptidase_S1"/>
</dbReference>
<keyword evidence="2" id="KW-0378">Hydrolase</keyword>
<sequence length="283" mass="31293">MWKVVHLLFISSTMCQFGSTNSADGPATLRNSPLQGQPIVEKVVFQHEFPYQVSLHTSFNDDFFCGGIAISNNTVLTAGQCLYYDWGGQMPPIVVRVHTGTNDLNEVPLSKYEVSEILYHPKFNKMAIGNNLALLRINTDVAADNRSVILDHISLTESFNNSNITENCTVVGWNKATRDLRAVDVNIVNCSITSPNTICIQSVNASSTMCNVSLGSSLLCDNRLAGILTMQSYCNASSYTIFENILPVKEWLLTNDAKSHKSVNIIYIALCSVTFHFILLKNL</sequence>
<evidence type="ECO:0000259" key="6">
    <source>
        <dbReference type="PROSITE" id="PS50240"/>
    </source>
</evidence>
<reference evidence="7 8" key="1">
    <citation type="submission" date="2019-01" db="EMBL/GenBank/DDBJ databases">
        <authorList>
            <person name="Sayadi A."/>
        </authorList>
    </citation>
    <scope>NUCLEOTIDE SEQUENCE [LARGE SCALE GENOMIC DNA]</scope>
</reference>